<dbReference type="InterPro" id="IPR002123">
    <property type="entry name" value="Plipid/glycerol_acylTrfase"/>
</dbReference>
<feature type="compositionally biased region" description="Basic and acidic residues" evidence="1">
    <location>
        <begin position="264"/>
        <end position="302"/>
    </location>
</feature>
<comment type="caution">
    <text evidence="4">The sequence shown here is derived from an EMBL/GenBank/DDBJ whole genome shotgun (WGS) entry which is preliminary data.</text>
</comment>
<feature type="region of interest" description="Disordered" evidence="1">
    <location>
        <begin position="218"/>
        <end position="302"/>
    </location>
</feature>
<accession>A0A0R0LTW6</accession>
<keyword evidence="4" id="KW-0012">Acyltransferase</keyword>
<dbReference type="CDD" id="cd07990">
    <property type="entry name" value="LPLAT_LCLAT1-like"/>
    <property type="match status" value="1"/>
</dbReference>
<protein>
    <submittedName>
        <fullName evidence="4">Lysophosphatidic acid acyltransferase LPAAT</fullName>
    </submittedName>
</protein>
<feature type="transmembrane region" description="Helical" evidence="2">
    <location>
        <begin position="511"/>
        <end position="528"/>
    </location>
</feature>
<feature type="compositionally biased region" description="Basic and acidic residues" evidence="1">
    <location>
        <begin position="399"/>
        <end position="412"/>
    </location>
</feature>
<dbReference type="SUPFAM" id="SSF69593">
    <property type="entry name" value="Glycerol-3-phosphate (1)-acyltransferase"/>
    <property type="match status" value="1"/>
</dbReference>
<dbReference type="GO" id="GO:0012505">
    <property type="term" value="C:endomembrane system"/>
    <property type="evidence" value="ECO:0007669"/>
    <property type="project" value="TreeGrafter"/>
</dbReference>
<organism evidence="4 5">
    <name type="scientific">Pseudoloma neurophilia</name>
    <dbReference type="NCBI Taxonomy" id="146866"/>
    <lineage>
        <taxon>Eukaryota</taxon>
        <taxon>Fungi</taxon>
        <taxon>Fungi incertae sedis</taxon>
        <taxon>Microsporidia</taxon>
        <taxon>Pseudoloma</taxon>
    </lineage>
</organism>
<dbReference type="SMART" id="SM00563">
    <property type="entry name" value="PlsC"/>
    <property type="match status" value="1"/>
</dbReference>
<gene>
    <name evidence="4" type="ORF">M153_23750002102</name>
</gene>
<proteinExistence type="predicted"/>
<dbReference type="OrthoDB" id="189226at2759"/>
<dbReference type="VEuPathDB" id="MicrosporidiaDB:M153_23750002102"/>
<reference evidence="4 5" key="1">
    <citation type="submission" date="2015-07" db="EMBL/GenBank/DDBJ databases">
        <title>The genome of Pseudoloma neurophilia, a relevant intracellular parasite of the zebrafish.</title>
        <authorList>
            <person name="Ndikumana S."/>
            <person name="Pelin A."/>
            <person name="Sanders J."/>
            <person name="Corradi N."/>
        </authorList>
    </citation>
    <scope>NUCLEOTIDE SEQUENCE [LARGE SCALE GENOMIC DNA]</scope>
    <source>
        <strain evidence="4 5">MK1</strain>
    </source>
</reference>
<dbReference type="PANTHER" id="PTHR10983">
    <property type="entry name" value="1-ACYLGLYCEROL-3-PHOSPHATE ACYLTRANSFERASE-RELATED"/>
    <property type="match status" value="1"/>
</dbReference>
<evidence type="ECO:0000313" key="5">
    <source>
        <dbReference type="Proteomes" id="UP000051530"/>
    </source>
</evidence>
<keyword evidence="5" id="KW-1185">Reference proteome</keyword>
<evidence type="ECO:0000256" key="1">
    <source>
        <dbReference type="SAM" id="MobiDB-lite"/>
    </source>
</evidence>
<evidence type="ECO:0000259" key="3">
    <source>
        <dbReference type="SMART" id="SM00563"/>
    </source>
</evidence>
<keyword evidence="2" id="KW-1133">Transmembrane helix</keyword>
<name>A0A0R0LTW6_9MICR</name>
<feature type="region of interest" description="Disordered" evidence="1">
    <location>
        <begin position="397"/>
        <end position="420"/>
    </location>
</feature>
<keyword evidence="2" id="KW-0472">Membrane</keyword>
<feature type="domain" description="Phospholipid/glycerol acyltransferase" evidence="3">
    <location>
        <begin position="88"/>
        <end position="215"/>
    </location>
</feature>
<evidence type="ECO:0000256" key="2">
    <source>
        <dbReference type="SAM" id="Phobius"/>
    </source>
</evidence>
<evidence type="ECO:0000313" key="4">
    <source>
        <dbReference type="EMBL" id="KRH92866.1"/>
    </source>
</evidence>
<dbReference type="AlphaFoldDB" id="A0A0R0LTW6"/>
<dbReference type="PANTHER" id="PTHR10983:SF16">
    <property type="entry name" value="LYSOCARDIOLIPIN ACYLTRANSFERASE 1"/>
    <property type="match status" value="1"/>
</dbReference>
<dbReference type="Pfam" id="PF01553">
    <property type="entry name" value="Acyltransferase"/>
    <property type="match status" value="1"/>
</dbReference>
<dbReference type="Proteomes" id="UP000051530">
    <property type="component" value="Unassembled WGS sequence"/>
</dbReference>
<keyword evidence="2" id="KW-0812">Transmembrane</keyword>
<dbReference type="EMBL" id="LGUB01000627">
    <property type="protein sequence ID" value="KRH92866.1"/>
    <property type="molecule type" value="Genomic_DNA"/>
</dbReference>
<dbReference type="GO" id="GO:0016746">
    <property type="term" value="F:acyltransferase activity"/>
    <property type="evidence" value="ECO:0007669"/>
    <property type="project" value="UniProtKB-KW"/>
</dbReference>
<feature type="compositionally biased region" description="Basic and acidic residues" evidence="1">
    <location>
        <begin position="218"/>
        <end position="250"/>
    </location>
</feature>
<sequence>YSLIYGTLIIIGYFIFRIVLFILPGRYNKKFITFTKILWLELTIAYGSLFFPHTVHLAVDQKILEKLNSKSFIQNILSKENKFRDFNTLVISNHLTNYDWLFMLVILHKLNLYENITIILKYSLSKIPIFGTAMRYFGYVFVKRDWEYDRNIIIRMLGSDDQKSLLLFPEGTIHTKYEHEKTIEYVRNAKITFSRDFDIGPSVDNKTLDIKTSVDNEALDGHKEGHTESHRTSEDHEALDSKTSIDKTIEDNEALNSKTLYGHRTSEDHEALDDGHKEGHTESHTENHKILDRKTSVDKTTKDNEALDDKNLKSFPYYTLLPRQKGFSLVLNHLKPHFIIDTTLFFIPFNLYPQNQHGYKSVYYENIGQISYFAILDVYETTFSLKNEISKENTNLENISKENKNSENDISKENGTFQDHSENNTILKDSVILKDYTDLKNHVNLSTDTHTKNFLYNLFYEKDKKLALYDQNSKLFSLTTTGKEFQKNFSMVFKNQKYSFIEVRFIRKRNLWFLVLYILVMYILKRMCF</sequence>
<feature type="non-terminal residue" evidence="4">
    <location>
        <position position="1"/>
    </location>
</feature>
<keyword evidence="4" id="KW-0808">Transferase</keyword>
<feature type="transmembrane region" description="Helical" evidence="2">
    <location>
        <begin position="37"/>
        <end position="59"/>
    </location>
</feature>
<feature type="transmembrane region" description="Helical" evidence="2">
    <location>
        <begin position="6"/>
        <end position="25"/>
    </location>
</feature>